<dbReference type="AlphaFoldDB" id="A0A6G0T1G4"/>
<organism evidence="3 4">
    <name type="scientific">Aphis glycines</name>
    <name type="common">Soybean aphid</name>
    <dbReference type="NCBI Taxonomy" id="307491"/>
    <lineage>
        <taxon>Eukaryota</taxon>
        <taxon>Metazoa</taxon>
        <taxon>Ecdysozoa</taxon>
        <taxon>Arthropoda</taxon>
        <taxon>Hexapoda</taxon>
        <taxon>Insecta</taxon>
        <taxon>Pterygota</taxon>
        <taxon>Neoptera</taxon>
        <taxon>Paraneoptera</taxon>
        <taxon>Hemiptera</taxon>
        <taxon>Sternorrhyncha</taxon>
        <taxon>Aphidomorpha</taxon>
        <taxon>Aphidoidea</taxon>
        <taxon>Aphididae</taxon>
        <taxon>Aphidini</taxon>
        <taxon>Aphis</taxon>
        <taxon>Aphis</taxon>
    </lineage>
</organism>
<dbReference type="Proteomes" id="UP000475862">
    <property type="component" value="Unassembled WGS sequence"/>
</dbReference>
<proteinExistence type="predicted"/>
<reference evidence="3 4" key="1">
    <citation type="submission" date="2019-08" db="EMBL/GenBank/DDBJ databases">
        <title>The genome of the soybean aphid Biotype 1, its phylome, world population structure and adaptation to the North American continent.</title>
        <authorList>
            <person name="Giordano R."/>
            <person name="Donthu R.K."/>
            <person name="Hernandez A.G."/>
            <person name="Wright C.L."/>
            <person name="Zimin A.V."/>
        </authorList>
    </citation>
    <scope>NUCLEOTIDE SEQUENCE [LARGE SCALE GENOMIC DNA]</scope>
    <source>
        <tissue evidence="3">Whole aphids</tissue>
    </source>
</reference>
<feature type="region of interest" description="Disordered" evidence="1">
    <location>
        <begin position="363"/>
        <end position="389"/>
    </location>
</feature>
<accession>A0A6G0T1G4</accession>
<keyword evidence="4" id="KW-1185">Reference proteome</keyword>
<feature type="non-terminal residue" evidence="3">
    <location>
        <position position="463"/>
    </location>
</feature>
<feature type="chain" id="PRO_5026131697" evidence="2">
    <location>
        <begin position="20"/>
        <end position="463"/>
    </location>
</feature>
<evidence type="ECO:0000256" key="1">
    <source>
        <dbReference type="SAM" id="MobiDB-lite"/>
    </source>
</evidence>
<feature type="region of interest" description="Disordered" evidence="1">
    <location>
        <begin position="147"/>
        <end position="168"/>
    </location>
</feature>
<evidence type="ECO:0000313" key="4">
    <source>
        <dbReference type="Proteomes" id="UP000475862"/>
    </source>
</evidence>
<sequence length="463" mass="53886">MFHILNEVMIVLILQYDVCVFFFCACVQHNYSRNNASISNFGGDFRWQNECNCGQSSLSNLTPGRIMWHKDDELHRPQPRWSNHYCTRIQHHLHHYENNGIETHTSANGFIDIDHHQDHIYYPFSYVMVNDDVQEQEHHHYTFPQMLISRPPPPPTPEPSSIPSLMLSSPPLPDSYYVHQPFTPTIQQSQQPSLPPPVLESSLTVGCNTIQQQFQQQRNSEESATKMIKNDSPSTCLSRLHLGERTIDNSMKSTVIVDKNTHRQQTSNNNRLSEQANKIKTQFEITLDNDKVVDVCKRTILAALNKVIVDNYESALYKLRKTIRILDVLVFNEGGNRIDTAKINTVGPWLETLKDMEHRITQNQQNLHNNGNHDPDNRSKSRREDSYHNKQLRRLTSNMSSRNNIINNENSGHLYHFWWKSNSRRYRTTGKIGGFRWQSEYPWCIVEVKTQKLKNLTLSLPSN</sequence>
<keyword evidence="2" id="KW-0732">Signal</keyword>
<feature type="compositionally biased region" description="Basic and acidic residues" evidence="1">
    <location>
        <begin position="371"/>
        <end position="388"/>
    </location>
</feature>
<dbReference type="EMBL" id="VYZN01000068">
    <property type="protein sequence ID" value="KAE9524473.1"/>
    <property type="molecule type" value="Genomic_DNA"/>
</dbReference>
<protein>
    <submittedName>
        <fullName evidence="3">Uncharacterized protein</fullName>
    </submittedName>
</protein>
<evidence type="ECO:0000256" key="2">
    <source>
        <dbReference type="SAM" id="SignalP"/>
    </source>
</evidence>
<comment type="caution">
    <text evidence="3">The sequence shown here is derived from an EMBL/GenBank/DDBJ whole genome shotgun (WGS) entry which is preliminary data.</text>
</comment>
<evidence type="ECO:0000313" key="3">
    <source>
        <dbReference type="EMBL" id="KAE9524473.1"/>
    </source>
</evidence>
<name>A0A6G0T1G4_APHGL</name>
<gene>
    <name evidence="3" type="ORF">AGLY_015194</name>
</gene>
<feature type="signal peptide" evidence="2">
    <location>
        <begin position="1"/>
        <end position="19"/>
    </location>
</feature>
<dbReference type="OrthoDB" id="6617117at2759"/>
<feature type="region of interest" description="Disordered" evidence="1">
    <location>
        <begin position="215"/>
        <end position="235"/>
    </location>
</feature>
<feature type="compositionally biased region" description="Pro residues" evidence="1">
    <location>
        <begin position="150"/>
        <end position="160"/>
    </location>
</feature>